<organism evidence="1 2">
    <name type="scientific">Boeremia exigua</name>
    <dbReference type="NCBI Taxonomy" id="749465"/>
    <lineage>
        <taxon>Eukaryota</taxon>
        <taxon>Fungi</taxon>
        <taxon>Dikarya</taxon>
        <taxon>Ascomycota</taxon>
        <taxon>Pezizomycotina</taxon>
        <taxon>Dothideomycetes</taxon>
        <taxon>Pleosporomycetidae</taxon>
        <taxon>Pleosporales</taxon>
        <taxon>Pleosporineae</taxon>
        <taxon>Didymellaceae</taxon>
        <taxon>Boeremia</taxon>
    </lineage>
</organism>
<dbReference type="Proteomes" id="UP001153331">
    <property type="component" value="Unassembled WGS sequence"/>
</dbReference>
<sequence length="329" mass="37508">MIPAMLHSRRKIEILMVAAFMLCGWFVFDARLNDHQPWPYEATDRGERKTHDREPAREGTKDQTSSITTTVQRASTTVRSASTTAHLASTLTQSAAIMTPSPSPPLPDRIIVMVKVPKDDTHWVHELQDWQSAIYDIDIETPHNISTLDPLTNSTLRTLRNKGNEANAYLAYIVQNYNTLPSTIAFLHPHKDGYPAAWHTDNDEYSNIVSLQTLNINFVQSNGYANLRCVNDPGCPQEVMPFRDPPEKHRTAEAAMSDAWHELFNTDVPHVLATPCCAQFAVSSKQVRMRPLKEYKRFYTWLMETPLDDETSGRIMEYLWHVLFGQEPV</sequence>
<reference evidence="1" key="1">
    <citation type="submission" date="2022-11" db="EMBL/GenBank/DDBJ databases">
        <title>Genome Sequence of Boeremia exigua.</title>
        <authorList>
            <person name="Buettner E."/>
        </authorList>
    </citation>
    <scope>NUCLEOTIDE SEQUENCE</scope>
    <source>
        <strain evidence="1">CU02</strain>
    </source>
</reference>
<comment type="caution">
    <text evidence="1">The sequence shown here is derived from an EMBL/GenBank/DDBJ whole genome shotgun (WGS) entry which is preliminary data.</text>
</comment>
<name>A0ACC2HQQ9_9PLEO</name>
<gene>
    <name evidence="1" type="ORF">OPT61_g10307</name>
</gene>
<protein>
    <submittedName>
        <fullName evidence="1">Uncharacterized protein</fullName>
    </submittedName>
</protein>
<dbReference type="EMBL" id="JAPHNI010001592">
    <property type="protein sequence ID" value="KAJ8105225.1"/>
    <property type="molecule type" value="Genomic_DNA"/>
</dbReference>
<evidence type="ECO:0000313" key="1">
    <source>
        <dbReference type="EMBL" id="KAJ8105225.1"/>
    </source>
</evidence>
<keyword evidence="2" id="KW-1185">Reference proteome</keyword>
<evidence type="ECO:0000313" key="2">
    <source>
        <dbReference type="Proteomes" id="UP001153331"/>
    </source>
</evidence>
<accession>A0ACC2HQQ9</accession>
<proteinExistence type="predicted"/>